<evidence type="ECO:0000256" key="3">
    <source>
        <dbReference type="ARBA" id="ARBA00023002"/>
    </source>
</evidence>
<name>A0A1B1M1W1_STRLN</name>
<dbReference type="Proteomes" id="UP000092598">
    <property type="component" value="Chromosome"/>
</dbReference>
<comment type="similarity">
    <text evidence="1">Belongs to the short-chain dehydrogenases/reductases (SDR) family.</text>
</comment>
<dbReference type="SUPFAM" id="SSF51735">
    <property type="entry name" value="NAD(P)-binding Rossmann-fold domains"/>
    <property type="match status" value="1"/>
</dbReference>
<dbReference type="InterPro" id="IPR036291">
    <property type="entry name" value="NAD(P)-bd_dom_sf"/>
</dbReference>
<dbReference type="CDD" id="cd05233">
    <property type="entry name" value="SDR_c"/>
    <property type="match status" value="1"/>
</dbReference>
<evidence type="ECO:0000256" key="2">
    <source>
        <dbReference type="ARBA" id="ARBA00022797"/>
    </source>
</evidence>
<dbReference type="STRING" id="1915.SLINC_0189"/>
<evidence type="ECO:0000256" key="1">
    <source>
        <dbReference type="ARBA" id="ARBA00006484"/>
    </source>
</evidence>
<dbReference type="KEGG" id="sls:SLINC_0189"/>
<keyword evidence="2" id="KW-0058">Aromatic hydrocarbons catabolism</keyword>
<reference evidence="6 7" key="1">
    <citation type="submission" date="2016-07" db="EMBL/GenBank/DDBJ databases">
        <title>Enhancement of antibiotic productionsby engineered nitrateutilization in actinobacteria.</title>
        <authorList>
            <person name="Meng S.C."/>
        </authorList>
    </citation>
    <scope>NUCLEOTIDE SEQUENCE [LARGE SCALE GENOMIC DNA]</scope>
    <source>
        <strain evidence="6 7">NRRL 2936</strain>
    </source>
</reference>
<dbReference type="Gene3D" id="3.40.50.720">
    <property type="entry name" value="NAD(P)-binding Rossmann-like Domain"/>
    <property type="match status" value="1"/>
</dbReference>
<accession>A0A1B1M1W1</accession>
<dbReference type="RefSeq" id="WP_067425493.1">
    <property type="nucleotide sequence ID" value="NZ_CP016438.1"/>
</dbReference>
<organism evidence="6 7">
    <name type="scientific">Streptomyces lincolnensis</name>
    <dbReference type="NCBI Taxonomy" id="1915"/>
    <lineage>
        <taxon>Bacteria</taxon>
        <taxon>Bacillati</taxon>
        <taxon>Actinomycetota</taxon>
        <taxon>Actinomycetes</taxon>
        <taxon>Kitasatosporales</taxon>
        <taxon>Streptomycetaceae</taxon>
        <taxon>Streptomyces</taxon>
    </lineage>
</organism>
<dbReference type="PROSITE" id="PS00061">
    <property type="entry name" value="ADH_SHORT"/>
    <property type="match status" value="1"/>
</dbReference>
<dbReference type="InterPro" id="IPR002347">
    <property type="entry name" value="SDR_fam"/>
</dbReference>
<dbReference type="InterPro" id="IPR020904">
    <property type="entry name" value="Sc_DH/Rdtase_CS"/>
</dbReference>
<evidence type="ECO:0000313" key="6">
    <source>
        <dbReference type="EMBL" id="ANS62413.1"/>
    </source>
</evidence>
<dbReference type="AlphaFoldDB" id="A0A1B1M1W1"/>
<dbReference type="OrthoDB" id="9803333at2"/>
<protein>
    <submittedName>
        <fullName evidence="6">Oxidoreductase</fullName>
    </submittedName>
</protein>
<evidence type="ECO:0000259" key="5">
    <source>
        <dbReference type="SMART" id="SM00822"/>
    </source>
</evidence>
<dbReference type="PANTHER" id="PTHR43943:SF17">
    <property type="entry name" value="3-PHENYLPROPIONATE-DIHYDRODIOL_CINNAMIC ACID-DIHYDRODIOL DEHYDROGENASE"/>
    <property type="match status" value="1"/>
</dbReference>
<proteinExistence type="inferred from homology"/>
<dbReference type="FunFam" id="3.40.50.720:FF:000084">
    <property type="entry name" value="Short-chain dehydrogenase reductase"/>
    <property type="match status" value="1"/>
</dbReference>
<dbReference type="InterPro" id="IPR057326">
    <property type="entry name" value="KR_dom"/>
</dbReference>
<dbReference type="EMBL" id="CP016438">
    <property type="protein sequence ID" value="ANS62413.1"/>
    <property type="molecule type" value="Genomic_DNA"/>
</dbReference>
<dbReference type="Pfam" id="PF13561">
    <property type="entry name" value="adh_short_C2"/>
    <property type="match status" value="1"/>
</dbReference>
<dbReference type="PRINTS" id="PR00081">
    <property type="entry name" value="GDHRDH"/>
</dbReference>
<feature type="domain" description="Ketoreductase" evidence="5">
    <location>
        <begin position="7"/>
        <end position="186"/>
    </location>
</feature>
<evidence type="ECO:0000313" key="7">
    <source>
        <dbReference type="Proteomes" id="UP000092598"/>
    </source>
</evidence>
<keyword evidence="4" id="KW-0520">NAD</keyword>
<dbReference type="PANTHER" id="PTHR43943">
    <property type="entry name" value="DEHYDROGENASE/REDUCTASE (SDR FAMILY) MEMBER 4"/>
    <property type="match status" value="1"/>
</dbReference>
<gene>
    <name evidence="6" type="ORF">SLINC_0189</name>
</gene>
<evidence type="ECO:0000256" key="4">
    <source>
        <dbReference type="ARBA" id="ARBA00023027"/>
    </source>
</evidence>
<keyword evidence="7" id="KW-1185">Reference proteome</keyword>
<dbReference type="SMART" id="SM00822">
    <property type="entry name" value="PKS_KR"/>
    <property type="match status" value="1"/>
</dbReference>
<dbReference type="PATRIC" id="fig|1915.4.peg.270"/>
<sequence>MGQLEGKTAVVTGGSTGIGLATAARLASEGAHVFITGRRKDALDRAVESIGSAATAVPGDISEPTDLDRLYDAIRDHGRGLDVLFANAGMARLAPLAQATDEQFDQLFGVNVRGTLLTVQKALPLLNDGASVILNDSIRADDGREAFGLYAASKAAIRSLARTWANELKGRGIRVNTVAPGAIDTPGVDLAIGEENAAAVKAELAAGVPIGRRGRPEEVAAAVAFLASPDSSFMLGTTLHVNGGENQF</sequence>
<dbReference type="GO" id="GO:0016491">
    <property type="term" value="F:oxidoreductase activity"/>
    <property type="evidence" value="ECO:0007669"/>
    <property type="project" value="UniProtKB-KW"/>
</dbReference>
<keyword evidence="3" id="KW-0560">Oxidoreductase</keyword>